<evidence type="ECO:0000313" key="2">
    <source>
        <dbReference type="EMBL" id="MPC80292.1"/>
    </source>
</evidence>
<organism evidence="2 3">
    <name type="scientific">Portunus trituberculatus</name>
    <name type="common">Swimming crab</name>
    <name type="synonym">Neptunus trituberculatus</name>
    <dbReference type="NCBI Taxonomy" id="210409"/>
    <lineage>
        <taxon>Eukaryota</taxon>
        <taxon>Metazoa</taxon>
        <taxon>Ecdysozoa</taxon>
        <taxon>Arthropoda</taxon>
        <taxon>Crustacea</taxon>
        <taxon>Multicrustacea</taxon>
        <taxon>Malacostraca</taxon>
        <taxon>Eumalacostraca</taxon>
        <taxon>Eucarida</taxon>
        <taxon>Decapoda</taxon>
        <taxon>Pleocyemata</taxon>
        <taxon>Brachyura</taxon>
        <taxon>Eubrachyura</taxon>
        <taxon>Portunoidea</taxon>
        <taxon>Portunidae</taxon>
        <taxon>Portuninae</taxon>
        <taxon>Portunus</taxon>
    </lineage>
</organism>
<sequence length="123" mass="14140">MTQVKIKNAEKSTHTKEELLEILNHHRIYARDIKDTRDGYVVIIAKDDKLDLLFGKDCSKDLQAHNYTASLPPQLKANRIILLFKLDDHIYSRDEEDISQEIQPKNDYTAGAISNISTSQTQK</sequence>
<feature type="compositionally biased region" description="Polar residues" evidence="1">
    <location>
        <begin position="112"/>
        <end position="123"/>
    </location>
</feature>
<keyword evidence="3" id="KW-1185">Reference proteome</keyword>
<accession>A0A5B7I949</accession>
<evidence type="ECO:0000313" key="3">
    <source>
        <dbReference type="Proteomes" id="UP000324222"/>
    </source>
</evidence>
<reference evidence="2 3" key="1">
    <citation type="submission" date="2019-05" db="EMBL/GenBank/DDBJ databases">
        <title>Another draft genome of Portunus trituberculatus and its Hox gene families provides insights of decapod evolution.</title>
        <authorList>
            <person name="Jeong J.-H."/>
            <person name="Song I."/>
            <person name="Kim S."/>
            <person name="Choi T."/>
            <person name="Kim D."/>
            <person name="Ryu S."/>
            <person name="Kim W."/>
        </authorList>
    </citation>
    <scope>NUCLEOTIDE SEQUENCE [LARGE SCALE GENOMIC DNA]</scope>
    <source>
        <tissue evidence="2">Muscle</tissue>
    </source>
</reference>
<name>A0A5B7I949_PORTR</name>
<comment type="caution">
    <text evidence="2">The sequence shown here is derived from an EMBL/GenBank/DDBJ whole genome shotgun (WGS) entry which is preliminary data.</text>
</comment>
<feature type="region of interest" description="Disordered" evidence="1">
    <location>
        <begin position="101"/>
        <end position="123"/>
    </location>
</feature>
<evidence type="ECO:0000256" key="1">
    <source>
        <dbReference type="SAM" id="MobiDB-lite"/>
    </source>
</evidence>
<protein>
    <submittedName>
        <fullName evidence="2">Uncharacterized protein</fullName>
    </submittedName>
</protein>
<proteinExistence type="predicted"/>
<gene>
    <name evidence="2" type="ORF">E2C01_074869</name>
</gene>
<dbReference type="Proteomes" id="UP000324222">
    <property type="component" value="Unassembled WGS sequence"/>
</dbReference>
<dbReference type="AlphaFoldDB" id="A0A5B7I949"/>
<dbReference type="EMBL" id="VSRR010053628">
    <property type="protein sequence ID" value="MPC80292.1"/>
    <property type="molecule type" value="Genomic_DNA"/>
</dbReference>